<evidence type="ECO:0000259" key="15">
    <source>
        <dbReference type="PROSITE" id="PS50109"/>
    </source>
</evidence>
<dbReference type="SMART" id="SM00387">
    <property type="entry name" value="HATPase_c"/>
    <property type="match status" value="1"/>
</dbReference>
<dbReference type="Gene3D" id="1.10.287.130">
    <property type="match status" value="1"/>
</dbReference>
<evidence type="ECO:0000256" key="7">
    <source>
        <dbReference type="ARBA" id="ARBA00022741"/>
    </source>
</evidence>
<evidence type="ECO:0000256" key="4">
    <source>
        <dbReference type="ARBA" id="ARBA00022475"/>
    </source>
</evidence>
<feature type="transmembrane region" description="Helical" evidence="14">
    <location>
        <begin position="22"/>
        <end position="47"/>
    </location>
</feature>
<sequence>MSLSAPMATATPADHRTLPQRFLAFFPAHFNTSALSVAMFAVLVFGVHLSSHYSYLLFHSVAEFFSIFIAVTLFIIAINCAASIRNQYILFIGLSYLFVGLIDFLHTLAYKGMPIFTDYDYYAPQFWIAARYMESISMLVAFGFLGTRRQVHIPLTLAVFTLITTLLVASILYFKIFPVCFEAGKGLTPFKVVSEYVICALLLGSVYLLYLRRHLFDSRVYHCLQWSLVLMIATELCFTLYVSDAMSDAFNQIGHICKIAAFALIYRAVVVTGLRDPVNLLFREIKQREASLIEAQTIANLGRWSWTLGDGVWEWSGVVFRSFGIAESGQQTLHEVLQTLHPQDRAAFVQALDNARLHAQPFMLKVRVLNGDRCIFVQVRGESVQREDGQVERIVGTVQDVTAQEHMMEELQQAKVEADQANAAKSAFLANMSHEIRTPMNAILGLTHLMRRDAVLPQQFERLDKITDAAQHLLSIINDILDFSKIEAGKLTLEVADFPLEGVFHSLHSLICDKAEAKGVEVISRIDPALPRMVRGDRMRLSQVLLNFATNAVKFTESGAITLRARSLPSESDAVRIRFEISDTGIGLSAEQQGRLFQPFEQADPSITRKFGGTGLGLAISHRLAVLMGGQVGVDSTLGLGSTFWLELSLRTGDATALEHSPPRTLERELEVLVVDDLEEARETLADMLHTLRCRTTLAESGAQALQMMAQATSNGRPFDLVLLDWKMPGMDGIALAKEIQARYPQPRPGVILVTAYGRECSESVFKEAGIAAALPKPVTPSNLLDTIVGLVTGEAVQHTVASASVSPSLHQPNLQGYYILLAEDNLVNQEVALELLRSVGLRVDVADDGQIAVDLAREHAYDLILMDVQMPRMDGLAATAAIRKMPDRAKVPILAMTANAFAEDREACMAAGMNDHLSKPVDPDKLFATLQHWLLRPAHASLARPAAASAALPALMDAGLHDRLAGIAQLDIAAGLKVVCGKLPTYRRILGLFADSHADDAARLQALLAQGDFAQVRQLAHALKGAAGNIGAQGIREQALALEMAAERGHAEQAQQPMQALLHDLPALVGALRAAVVPPSLAAVVPVVASPVPAGATSAPSLLAPLAADLQSLHHLLSNDDLEARRLFRQLQPALASQWSATMLEPLATAIERFDYAQALHLLRQYHAPAP</sequence>
<dbReference type="Pfam" id="PF17159">
    <property type="entry name" value="MASE3"/>
    <property type="match status" value="1"/>
</dbReference>
<dbReference type="PROSITE" id="PS50109">
    <property type="entry name" value="HIS_KIN"/>
    <property type="match status" value="1"/>
</dbReference>
<dbReference type="InterPro" id="IPR001789">
    <property type="entry name" value="Sig_transdc_resp-reg_receiver"/>
</dbReference>
<dbReference type="Proteomes" id="UP001596001">
    <property type="component" value="Unassembled WGS sequence"/>
</dbReference>
<evidence type="ECO:0000256" key="6">
    <source>
        <dbReference type="ARBA" id="ARBA00022692"/>
    </source>
</evidence>
<dbReference type="CDD" id="cd17546">
    <property type="entry name" value="REC_hyHK_CKI1_RcsC-like"/>
    <property type="match status" value="2"/>
</dbReference>
<feature type="transmembrane region" description="Helical" evidence="14">
    <location>
        <begin position="126"/>
        <end position="146"/>
    </location>
</feature>
<dbReference type="SMART" id="SM00388">
    <property type="entry name" value="HisKA"/>
    <property type="match status" value="1"/>
</dbReference>
<accession>A0ABV9QA34</accession>
<dbReference type="Pfam" id="PF01627">
    <property type="entry name" value="Hpt"/>
    <property type="match status" value="1"/>
</dbReference>
<feature type="transmembrane region" description="Helical" evidence="14">
    <location>
        <begin position="223"/>
        <end position="242"/>
    </location>
</feature>
<dbReference type="PROSITE" id="PS50894">
    <property type="entry name" value="HPT"/>
    <property type="match status" value="1"/>
</dbReference>
<keyword evidence="11 14" id="KW-0472">Membrane</keyword>
<reference evidence="20" key="1">
    <citation type="journal article" date="2019" name="Int. J. Syst. Evol. Microbiol.">
        <title>The Global Catalogue of Microorganisms (GCM) 10K type strain sequencing project: providing services to taxonomists for standard genome sequencing and annotation.</title>
        <authorList>
            <consortium name="The Broad Institute Genomics Platform"/>
            <consortium name="The Broad Institute Genome Sequencing Center for Infectious Disease"/>
            <person name="Wu L."/>
            <person name="Ma J."/>
        </authorList>
    </citation>
    <scope>NUCLEOTIDE SEQUENCE [LARGE SCALE GENOMIC DNA]</scope>
    <source>
        <strain evidence="20">CCUG 49452</strain>
    </source>
</reference>
<feature type="domain" description="PAC" evidence="17">
    <location>
        <begin position="360"/>
        <end position="413"/>
    </location>
</feature>
<feature type="domain" description="Histidine kinase" evidence="15">
    <location>
        <begin position="431"/>
        <end position="652"/>
    </location>
</feature>
<evidence type="ECO:0000256" key="2">
    <source>
        <dbReference type="ARBA" id="ARBA00004651"/>
    </source>
</evidence>
<feature type="transmembrane region" description="Helical" evidence="14">
    <location>
        <begin position="53"/>
        <end position="76"/>
    </location>
</feature>
<protein>
    <recommendedName>
        <fullName evidence="3">histidine kinase</fullName>
        <ecNumber evidence="3">2.7.13.3</ecNumber>
    </recommendedName>
</protein>
<dbReference type="CDD" id="cd00130">
    <property type="entry name" value="PAS"/>
    <property type="match status" value="1"/>
</dbReference>
<dbReference type="SUPFAM" id="SSF52172">
    <property type="entry name" value="CheY-like"/>
    <property type="match status" value="2"/>
</dbReference>
<dbReference type="InterPro" id="IPR013655">
    <property type="entry name" value="PAS_fold_3"/>
</dbReference>
<evidence type="ECO:0000256" key="12">
    <source>
        <dbReference type="PROSITE-ProRule" id="PRU00110"/>
    </source>
</evidence>
<evidence type="ECO:0000313" key="20">
    <source>
        <dbReference type="Proteomes" id="UP001596001"/>
    </source>
</evidence>
<dbReference type="RefSeq" id="WP_382428887.1">
    <property type="nucleotide sequence ID" value="NZ_JBHSHJ010000001.1"/>
</dbReference>
<keyword evidence="10" id="KW-0902">Two-component regulatory system</keyword>
<feature type="transmembrane region" description="Helical" evidence="14">
    <location>
        <begin position="88"/>
        <end position="106"/>
    </location>
</feature>
<comment type="subcellular location">
    <subcellularLocation>
        <location evidence="2">Cell membrane</location>
        <topology evidence="2">Multi-pass membrane protein</topology>
    </subcellularLocation>
</comment>
<feature type="modified residue" description="4-aspartylphosphate" evidence="13">
    <location>
        <position position="868"/>
    </location>
</feature>
<dbReference type="SMART" id="SM00448">
    <property type="entry name" value="REC"/>
    <property type="match status" value="2"/>
</dbReference>
<dbReference type="EMBL" id="JBHSHJ010000001">
    <property type="protein sequence ID" value="MFC4787432.1"/>
    <property type="molecule type" value="Genomic_DNA"/>
</dbReference>
<comment type="catalytic activity">
    <reaction evidence="1">
        <text>ATP + protein L-histidine = ADP + protein N-phospho-L-histidine.</text>
        <dbReference type="EC" id="2.7.13.3"/>
    </reaction>
</comment>
<gene>
    <name evidence="19" type="ORF">ACFO6X_00260</name>
</gene>
<dbReference type="Gene3D" id="3.30.450.20">
    <property type="entry name" value="PAS domain"/>
    <property type="match status" value="1"/>
</dbReference>
<feature type="modified residue" description="Phosphohistidine" evidence="12">
    <location>
        <position position="1022"/>
    </location>
</feature>
<evidence type="ECO:0000259" key="16">
    <source>
        <dbReference type="PROSITE" id="PS50110"/>
    </source>
</evidence>
<dbReference type="InterPro" id="IPR036097">
    <property type="entry name" value="HisK_dim/P_sf"/>
</dbReference>
<proteinExistence type="predicted"/>
<dbReference type="SUPFAM" id="SSF47384">
    <property type="entry name" value="Homodimeric domain of signal transducing histidine kinase"/>
    <property type="match status" value="1"/>
</dbReference>
<evidence type="ECO:0000256" key="10">
    <source>
        <dbReference type="ARBA" id="ARBA00023012"/>
    </source>
</evidence>
<evidence type="ECO:0000259" key="17">
    <source>
        <dbReference type="PROSITE" id="PS50113"/>
    </source>
</evidence>
<dbReference type="Gene3D" id="1.20.120.160">
    <property type="entry name" value="HPT domain"/>
    <property type="match status" value="1"/>
</dbReference>
<feature type="transmembrane region" description="Helical" evidence="14">
    <location>
        <begin position="193"/>
        <end position="211"/>
    </location>
</feature>
<dbReference type="CDD" id="cd16922">
    <property type="entry name" value="HATPase_EvgS-ArcB-TorS-like"/>
    <property type="match status" value="1"/>
</dbReference>
<dbReference type="PANTHER" id="PTHR45339">
    <property type="entry name" value="HYBRID SIGNAL TRANSDUCTION HISTIDINE KINASE J"/>
    <property type="match status" value="1"/>
</dbReference>
<dbReference type="Gene3D" id="3.30.565.10">
    <property type="entry name" value="Histidine kinase-like ATPase, C-terminal domain"/>
    <property type="match status" value="1"/>
</dbReference>
<feature type="modified residue" description="4-aspartylphosphate" evidence="13">
    <location>
        <position position="725"/>
    </location>
</feature>
<evidence type="ECO:0000256" key="5">
    <source>
        <dbReference type="ARBA" id="ARBA00022553"/>
    </source>
</evidence>
<dbReference type="PANTHER" id="PTHR45339:SF1">
    <property type="entry name" value="HYBRID SIGNAL TRANSDUCTION HISTIDINE KINASE J"/>
    <property type="match status" value="1"/>
</dbReference>
<feature type="transmembrane region" description="Helical" evidence="14">
    <location>
        <begin position="153"/>
        <end position="173"/>
    </location>
</feature>
<dbReference type="Pfam" id="PF00072">
    <property type="entry name" value="Response_reg"/>
    <property type="match status" value="2"/>
</dbReference>
<keyword evidence="20" id="KW-1185">Reference proteome</keyword>
<dbReference type="Gene3D" id="3.40.50.2300">
    <property type="match status" value="2"/>
</dbReference>
<comment type="caution">
    <text evidence="19">The sequence shown here is derived from an EMBL/GenBank/DDBJ whole genome shotgun (WGS) entry which is preliminary data.</text>
</comment>
<dbReference type="InterPro" id="IPR035965">
    <property type="entry name" value="PAS-like_dom_sf"/>
</dbReference>
<dbReference type="InterPro" id="IPR033425">
    <property type="entry name" value="MASE3"/>
</dbReference>
<dbReference type="Pfam" id="PF08447">
    <property type="entry name" value="PAS_3"/>
    <property type="match status" value="1"/>
</dbReference>
<keyword evidence="6 14" id="KW-0812">Transmembrane</keyword>
<evidence type="ECO:0000256" key="3">
    <source>
        <dbReference type="ARBA" id="ARBA00012438"/>
    </source>
</evidence>
<evidence type="ECO:0000256" key="8">
    <source>
        <dbReference type="ARBA" id="ARBA00022840"/>
    </source>
</evidence>
<feature type="domain" description="Response regulatory" evidence="16">
    <location>
        <begin position="819"/>
        <end position="935"/>
    </location>
</feature>
<dbReference type="InterPro" id="IPR036890">
    <property type="entry name" value="HATPase_C_sf"/>
</dbReference>
<name>A0ABV9QA34_9BURK</name>
<dbReference type="InterPro" id="IPR008207">
    <property type="entry name" value="Sig_transdc_His_kin_Hpt_dom"/>
</dbReference>
<dbReference type="Pfam" id="PF02518">
    <property type="entry name" value="HATPase_c"/>
    <property type="match status" value="1"/>
</dbReference>
<dbReference type="InterPro" id="IPR000014">
    <property type="entry name" value="PAS"/>
</dbReference>
<dbReference type="PRINTS" id="PR00344">
    <property type="entry name" value="BCTRLSENSOR"/>
</dbReference>
<keyword evidence="7" id="KW-0547">Nucleotide-binding</keyword>
<dbReference type="InterPro" id="IPR005467">
    <property type="entry name" value="His_kinase_dom"/>
</dbReference>
<dbReference type="InterPro" id="IPR011006">
    <property type="entry name" value="CheY-like_superfamily"/>
</dbReference>
<dbReference type="InterPro" id="IPR000700">
    <property type="entry name" value="PAS-assoc_C"/>
</dbReference>
<evidence type="ECO:0000256" key="9">
    <source>
        <dbReference type="ARBA" id="ARBA00022989"/>
    </source>
</evidence>
<dbReference type="CDD" id="cd00082">
    <property type="entry name" value="HisKA"/>
    <property type="match status" value="1"/>
</dbReference>
<dbReference type="EC" id="2.7.13.3" evidence="3"/>
<organism evidence="19 20">
    <name type="scientific">Giesbergeria sinuosa</name>
    <dbReference type="NCBI Taxonomy" id="80883"/>
    <lineage>
        <taxon>Bacteria</taxon>
        <taxon>Pseudomonadati</taxon>
        <taxon>Pseudomonadota</taxon>
        <taxon>Betaproteobacteria</taxon>
        <taxon>Burkholderiales</taxon>
        <taxon>Comamonadaceae</taxon>
        <taxon>Giesbergeria</taxon>
    </lineage>
</organism>
<evidence type="ECO:0000259" key="18">
    <source>
        <dbReference type="PROSITE" id="PS50894"/>
    </source>
</evidence>
<keyword evidence="9 14" id="KW-1133">Transmembrane helix</keyword>
<evidence type="ECO:0000256" key="13">
    <source>
        <dbReference type="PROSITE-ProRule" id="PRU00169"/>
    </source>
</evidence>
<dbReference type="Pfam" id="PF00512">
    <property type="entry name" value="HisKA"/>
    <property type="match status" value="1"/>
</dbReference>
<feature type="domain" description="Response regulatory" evidence="16">
    <location>
        <begin position="671"/>
        <end position="792"/>
    </location>
</feature>
<dbReference type="SUPFAM" id="SSF55785">
    <property type="entry name" value="PYP-like sensor domain (PAS domain)"/>
    <property type="match status" value="1"/>
</dbReference>
<evidence type="ECO:0000256" key="1">
    <source>
        <dbReference type="ARBA" id="ARBA00000085"/>
    </source>
</evidence>
<evidence type="ECO:0000256" key="14">
    <source>
        <dbReference type="SAM" id="Phobius"/>
    </source>
</evidence>
<keyword evidence="5 13" id="KW-0597">Phosphoprotein</keyword>
<dbReference type="InterPro" id="IPR004358">
    <property type="entry name" value="Sig_transdc_His_kin-like_C"/>
</dbReference>
<dbReference type="InterPro" id="IPR003661">
    <property type="entry name" value="HisK_dim/P_dom"/>
</dbReference>
<dbReference type="InterPro" id="IPR036641">
    <property type="entry name" value="HPT_dom_sf"/>
</dbReference>
<dbReference type="SMART" id="SM00086">
    <property type="entry name" value="PAC"/>
    <property type="match status" value="1"/>
</dbReference>
<feature type="domain" description="HPt" evidence="18">
    <location>
        <begin position="983"/>
        <end position="1076"/>
    </location>
</feature>
<keyword evidence="8" id="KW-0067">ATP-binding</keyword>
<dbReference type="InterPro" id="IPR003594">
    <property type="entry name" value="HATPase_dom"/>
</dbReference>
<dbReference type="PROSITE" id="PS50113">
    <property type="entry name" value="PAC"/>
    <property type="match status" value="1"/>
</dbReference>
<evidence type="ECO:0000256" key="11">
    <source>
        <dbReference type="ARBA" id="ARBA00023136"/>
    </source>
</evidence>
<dbReference type="CDD" id="cd00088">
    <property type="entry name" value="HPT"/>
    <property type="match status" value="1"/>
</dbReference>
<evidence type="ECO:0000313" key="19">
    <source>
        <dbReference type="EMBL" id="MFC4787432.1"/>
    </source>
</evidence>
<keyword evidence="4" id="KW-1003">Cell membrane</keyword>
<dbReference type="PROSITE" id="PS50110">
    <property type="entry name" value="RESPONSE_REGULATORY"/>
    <property type="match status" value="2"/>
</dbReference>
<dbReference type="InterPro" id="IPR001610">
    <property type="entry name" value="PAC"/>
</dbReference>
<dbReference type="SUPFAM" id="SSF47226">
    <property type="entry name" value="Histidine-containing phosphotransfer domain, HPT domain"/>
    <property type="match status" value="1"/>
</dbReference>
<dbReference type="SUPFAM" id="SSF55874">
    <property type="entry name" value="ATPase domain of HSP90 chaperone/DNA topoisomerase II/histidine kinase"/>
    <property type="match status" value="1"/>
</dbReference>